<name>A0ABU9R3J6_9BURK</name>
<evidence type="ECO:0000313" key="2">
    <source>
        <dbReference type="EMBL" id="MEM5341450.1"/>
    </source>
</evidence>
<dbReference type="Proteomes" id="UP001481677">
    <property type="component" value="Unassembled WGS sequence"/>
</dbReference>
<comment type="caution">
    <text evidence="2">The sequence shown here is derived from an EMBL/GenBank/DDBJ whole genome shotgun (WGS) entry which is preliminary data.</text>
</comment>
<reference evidence="2 3" key="1">
    <citation type="submission" date="2024-01" db="EMBL/GenBank/DDBJ databases">
        <title>The diversity of rhizobia nodulating Mimosa spp. in eleven states of Brazil covering several biomes is determined by host plant, location, and edaphic factors.</title>
        <authorList>
            <person name="Rouws L."/>
            <person name="Barauna A."/>
            <person name="Beukes C."/>
            <person name="De Faria S.M."/>
            <person name="Gross E."/>
            <person name="Dos Reis Junior F.B."/>
            <person name="Simon M."/>
            <person name="Maluk M."/>
            <person name="Odee D.W."/>
            <person name="Kenicer G."/>
            <person name="Young J.P.W."/>
            <person name="Reis V.M."/>
            <person name="Zilli J."/>
            <person name="James E.K."/>
        </authorList>
    </citation>
    <scope>NUCLEOTIDE SEQUENCE [LARGE SCALE GENOMIC DNA]</scope>
    <source>
        <strain evidence="2 3">JPY530</strain>
    </source>
</reference>
<organism evidence="2 3">
    <name type="scientific">Paraburkholderia azotifigens</name>
    <dbReference type="NCBI Taxonomy" id="2057004"/>
    <lineage>
        <taxon>Bacteria</taxon>
        <taxon>Pseudomonadati</taxon>
        <taxon>Pseudomonadota</taxon>
        <taxon>Betaproteobacteria</taxon>
        <taxon>Burkholderiales</taxon>
        <taxon>Burkholderiaceae</taxon>
        <taxon>Paraburkholderia</taxon>
    </lineage>
</organism>
<feature type="transmembrane region" description="Helical" evidence="1">
    <location>
        <begin position="12"/>
        <end position="34"/>
    </location>
</feature>
<evidence type="ECO:0000313" key="3">
    <source>
        <dbReference type="Proteomes" id="UP001481677"/>
    </source>
</evidence>
<protein>
    <submittedName>
        <fullName evidence="2">Uncharacterized protein</fullName>
    </submittedName>
</protein>
<keyword evidence="3" id="KW-1185">Reference proteome</keyword>
<sequence length="142" mass="15256">MTQCSHGRPPSWAAEAGCLYALTVFVVGFVLGAIRALLLVPHLGETVAVSFEMPFMLAVSWKLSRWSAKRHDMLANTDDALLMGAIALVVLTIAEVSTAVLLFGRTVFEYFVGIWSVPGTIGFAGQLCFAAIPVLQARGNRS</sequence>
<feature type="transmembrane region" description="Helical" evidence="1">
    <location>
        <begin position="80"/>
        <end position="104"/>
    </location>
</feature>
<feature type="transmembrane region" description="Helical" evidence="1">
    <location>
        <begin position="40"/>
        <end position="59"/>
    </location>
</feature>
<keyword evidence="1" id="KW-0472">Membrane</keyword>
<accession>A0ABU9R3J6</accession>
<keyword evidence="1" id="KW-0812">Transmembrane</keyword>
<proteinExistence type="predicted"/>
<keyword evidence="1" id="KW-1133">Transmembrane helix</keyword>
<feature type="transmembrane region" description="Helical" evidence="1">
    <location>
        <begin position="110"/>
        <end position="135"/>
    </location>
</feature>
<gene>
    <name evidence="2" type="ORF">V4C56_17730</name>
</gene>
<dbReference type="EMBL" id="JAZHGA010000011">
    <property type="protein sequence ID" value="MEM5341450.1"/>
    <property type="molecule type" value="Genomic_DNA"/>
</dbReference>
<evidence type="ECO:0000256" key="1">
    <source>
        <dbReference type="SAM" id="Phobius"/>
    </source>
</evidence>